<dbReference type="VEuPathDB" id="FungiDB:SeMB42_g07643"/>
<evidence type="ECO:0000256" key="1">
    <source>
        <dbReference type="SAM" id="MobiDB-lite"/>
    </source>
</evidence>
<feature type="compositionally biased region" description="Polar residues" evidence="1">
    <location>
        <begin position="156"/>
        <end position="185"/>
    </location>
</feature>
<organism evidence="2 3">
    <name type="scientific">Synchytrium endobioticum</name>
    <dbReference type="NCBI Taxonomy" id="286115"/>
    <lineage>
        <taxon>Eukaryota</taxon>
        <taxon>Fungi</taxon>
        <taxon>Fungi incertae sedis</taxon>
        <taxon>Chytridiomycota</taxon>
        <taxon>Chytridiomycota incertae sedis</taxon>
        <taxon>Chytridiomycetes</taxon>
        <taxon>Synchytriales</taxon>
        <taxon>Synchytriaceae</taxon>
        <taxon>Synchytrium</taxon>
    </lineage>
</organism>
<feature type="region of interest" description="Disordered" evidence="1">
    <location>
        <begin position="150"/>
        <end position="237"/>
    </location>
</feature>
<comment type="caution">
    <text evidence="2">The sequence shown here is derived from an EMBL/GenBank/DDBJ whole genome shotgun (WGS) entry which is preliminary data.</text>
</comment>
<feature type="compositionally biased region" description="Basic and acidic residues" evidence="1">
    <location>
        <begin position="193"/>
        <end position="211"/>
    </location>
</feature>
<gene>
    <name evidence="2" type="ORF">SeMB42_g07643</name>
</gene>
<name>A0A507C3S6_9FUNG</name>
<dbReference type="EMBL" id="QEAN01000580">
    <property type="protein sequence ID" value="TPX32173.1"/>
    <property type="molecule type" value="Genomic_DNA"/>
</dbReference>
<sequence length="237" mass="25719">MLFHDLYTYADHLPAPPPLTCVPAPSPEPHGLGSSFDGIQWSLTELLPPMSPMQPDIALPLRAAQDDLPISLCSIQDPQFLQSCFYGAPCAPVMPNPPSLGSLSTPPSTASGQQCAHTQTTVYPYIHQAEHCALFPSSYCQLRTLASPPPPPPCNQHENVPQTSVKSKNKQDVGSSPITASGSEYSRSKSKRKTDDDSGGVRKKGNGDIKELKRKMTRRAASAACVRPSRRRHTYDD</sequence>
<reference evidence="2 3" key="1">
    <citation type="journal article" date="2019" name="Sci. Rep.">
        <title>Comparative genomics of chytrid fungi reveal insights into the obligate biotrophic and pathogenic lifestyle of Synchytrium endobioticum.</title>
        <authorList>
            <person name="van de Vossenberg B.T.L.H."/>
            <person name="Warris S."/>
            <person name="Nguyen H.D.T."/>
            <person name="van Gent-Pelzer M.P.E."/>
            <person name="Joly D.L."/>
            <person name="van de Geest H.C."/>
            <person name="Bonants P.J.M."/>
            <person name="Smith D.S."/>
            <person name="Levesque C.A."/>
            <person name="van der Lee T.A.J."/>
        </authorList>
    </citation>
    <scope>NUCLEOTIDE SEQUENCE [LARGE SCALE GENOMIC DNA]</scope>
    <source>
        <strain evidence="2 3">MB42</strain>
    </source>
</reference>
<proteinExistence type="predicted"/>
<evidence type="ECO:0000313" key="3">
    <source>
        <dbReference type="Proteomes" id="UP000317494"/>
    </source>
</evidence>
<dbReference type="Proteomes" id="UP000317494">
    <property type="component" value="Unassembled WGS sequence"/>
</dbReference>
<keyword evidence="3" id="KW-1185">Reference proteome</keyword>
<accession>A0A507C3S6</accession>
<evidence type="ECO:0000313" key="2">
    <source>
        <dbReference type="EMBL" id="TPX32173.1"/>
    </source>
</evidence>
<protein>
    <submittedName>
        <fullName evidence="2">Uncharacterized protein</fullName>
    </submittedName>
</protein>
<dbReference type="AlphaFoldDB" id="A0A507C3S6"/>
<feature type="compositionally biased region" description="Basic residues" evidence="1">
    <location>
        <begin position="228"/>
        <end position="237"/>
    </location>
</feature>